<dbReference type="Gramene" id="C.cajan_33769.t">
    <property type="protein sequence ID" value="C.cajan_33769.t.cds1"/>
    <property type="gene ID" value="C.cajan_33769"/>
</dbReference>
<dbReference type="Proteomes" id="UP000075243">
    <property type="component" value="Unassembled WGS sequence"/>
</dbReference>
<protein>
    <submittedName>
        <fullName evidence="1">Uncharacterized protein</fullName>
    </submittedName>
</protein>
<organism evidence="1 2">
    <name type="scientific">Cajanus cajan</name>
    <name type="common">Pigeon pea</name>
    <name type="synonym">Cajanus indicus</name>
    <dbReference type="NCBI Taxonomy" id="3821"/>
    <lineage>
        <taxon>Eukaryota</taxon>
        <taxon>Viridiplantae</taxon>
        <taxon>Streptophyta</taxon>
        <taxon>Embryophyta</taxon>
        <taxon>Tracheophyta</taxon>
        <taxon>Spermatophyta</taxon>
        <taxon>Magnoliopsida</taxon>
        <taxon>eudicotyledons</taxon>
        <taxon>Gunneridae</taxon>
        <taxon>Pentapetalae</taxon>
        <taxon>rosids</taxon>
        <taxon>fabids</taxon>
        <taxon>Fabales</taxon>
        <taxon>Fabaceae</taxon>
        <taxon>Papilionoideae</taxon>
        <taxon>50 kb inversion clade</taxon>
        <taxon>NPAAA clade</taxon>
        <taxon>indigoferoid/millettioid clade</taxon>
        <taxon>Phaseoleae</taxon>
        <taxon>Cajanus</taxon>
    </lineage>
</organism>
<name>A0A151RNC9_CAJCA</name>
<keyword evidence="2" id="KW-1185">Reference proteome</keyword>
<reference evidence="1" key="1">
    <citation type="journal article" date="2012" name="Nat. Biotechnol.">
        <title>Draft genome sequence of pigeonpea (Cajanus cajan), an orphan legume crop of resource-poor farmers.</title>
        <authorList>
            <person name="Varshney R.K."/>
            <person name="Chen W."/>
            <person name="Li Y."/>
            <person name="Bharti A.K."/>
            <person name="Saxena R.K."/>
            <person name="Schlueter J.A."/>
            <person name="Donoghue M.T."/>
            <person name="Azam S."/>
            <person name="Fan G."/>
            <person name="Whaley A.M."/>
            <person name="Farmer A.D."/>
            <person name="Sheridan J."/>
            <person name="Iwata A."/>
            <person name="Tuteja R."/>
            <person name="Penmetsa R.V."/>
            <person name="Wu W."/>
            <person name="Upadhyaya H.D."/>
            <person name="Yang S.P."/>
            <person name="Shah T."/>
            <person name="Saxena K.B."/>
            <person name="Michael T."/>
            <person name="McCombie W.R."/>
            <person name="Yang B."/>
            <person name="Zhang G."/>
            <person name="Yang H."/>
            <person name="Wang J."/>
            <person name="Spillane C."/>
            <person name="Cook D.R."/>
            <person name="May G.D."/>
            <person name="Xu X."/>
            <person name="Jackson S.A."/>
        </authorList>
    </citation>
    <scope>NUCLEOTIDE SEQUENCE [LARGE SCALE GENOMIC DNA]</scope>
</reference>
<proteinExistence type="predicted"/>
<dbReference type="PANTHER" id="PTHR31286">
    <property type="entry name" value="GLYCINE-RICH CELL WALL STRUCTURAL PROTEIN 1.8-LIKE"/>
    <property type="match status" value="1"/>
</dbReference>
<sequence length="123" mass="14106">MLWSHIAGWNIIPLGRGFFELEFQNCSDLGMVLVADLWNLDLGLLRLSLWKLDFNPRSHKNSFAQVWLCILELPQEYCSSRIILAIASAVGMPISLDKSTLQRTYEHFARVLIEVNLADKIMN</sequence>
<dbReference type="AlphaFoldDB" id="A0A151RNC9"/>
<dbReference type="InterPro" id="IPR040256">
    <property type="entry name" value="At4g02000-like"/>
</dbReference>
<evidence type="ECO:0000313" key="2">
    <source>
        <dbReference type="Proteomes" id="UP000075243"/>
    </source>
</evidence>
<dbReference type="EMBL" id="KQ483642">
    <property type="protein sequence ID" value="KYP44050.1"/>
    <property type="molecule type" value="Genomic_DNA"/>
</dbReference>
<accession>A0A151RNC9</accession>
<gene>
    <name evidence="1" type="ORF">KK1_034473</name>
</gene>
<dbReference type="PANTHER" id="PTHR31286:SF60">
    <property type="entry name" value="PROTEIN, PUTATIVE-RELATED"/>
    <property type="match status" value="1"/>
</dbReference>
<evidence type="ECO:0000313" key="1">
    <source>
        <dbReference type="EMBL" id="KYP44050.1"/>
    </source>
</evidence>